<dbReference type="SFLD" id="SFLDS00019">
    <property type="entry name" value="Glutathione_Transferase_(cytos"/>
    <property type="match status" value="1"/>
</dbReference>
<evidence type="ECO:0000256" key="4">
    <source>
        <dbReference type="PROSITE-ProRule" id="PRU00519"/>
    </source>
</evidence>
<dbReference type="STRING" id="857566.A0A1E3PSD9"/>
<dbReference type="GO" id="GO:0003746">
    <property type="term" value="F:translation elongation factor activity"/>
    <property type="evidence" value="ECO:0007669"/>
    <property type="project" value="UniProtKB-UniRule"/>
</dbReference>
<dbReference type="InterPro" id="IPR036433">
    <property type="entry name" value="EF1B_G_C_sf"/>
</dbReference>
<dbReference type="PROSITE" id="PS50405">
    <property type="entry name" value="GST_CTER"/>
    <property type="match status" value="1"/>
</dbReference>
<dbReference type="Pfam" id="PF13417">
    <property type="entry name" value="GST_N_3"/>
    <property type="match status" value="1"/>
</dbReference>
<dbReference type="Proteomes" id="UP000095009">
    <property type="component" value="Unassembled WGS sequence"/>
</dbReference>
<dbReference type="FunFam" id="3.30.70.1010:FF:000001">
    <property type="entry name" value="Elongation factor 1-gamma 1"/>
    <property type="match status" value="1"/>
</dbReference>
<dbReference type="Gene3D" id="3.30.70.1010">
    <property type="entry name" value="Translation elongation factor EF1B, gamma chain, conserved domain"/>
    <property type="match status" value="1"/>
</dbReference>
<dbReference type="SUPFAM" id="SSF47616">
    <property type="entry name" value="GST C-terminal domain-like"/>
    <property type="match status" value="1"/>
</dbReference>
<keyword evidence="10" id="KW-1185">Reference proteome</keyword>
<dbReference type="InterPro" id="IPR050802">
    <property type="entry name" value="EF-GSTs"/>
</dbReference>
<dbReference type="Gene3D" id="3.40.30.10">
    <property type="entry name" value="Glutaredoxin"/>
    <property type="match status" value="1"/>
</dbReference>
<dbReference type="PROSITE" id="PS50404">
    <property type="entry name" value="GST_NTER"/>
    <property type="match status" value="1"/>
</dbReference>
<organism evidence="9 10">
    <name type="scientific">Nadsonia fulvescens var. elongata DSM 6958</name>
    <dbReference type="NCBI Taxonomy" id="857566"/>
    <lineage>
        <taxon>Eukaryota</taxon>
        <taxon>Fungi</taxon>
        <taxon>Dikarya</taxon>
        <taxon>Ascomycota</taxon>
        <taxon>Saccharomycotina</taxon>
        <taxon>Dipodascomycetes</taxon>
        <taxon>Dipodascales</taxon>
        <taxon>Dipodascales incertae sedis</taxon>
        <taxon>Nadsonia</taxon>
    </lineage>
</organism>
<dbReference type="GO" id="GO:0005737">
    <property type="term" value="C:cytoplasm"/>
    <property type="evidence" value="ECO:0007669"/>
    <property type="project" value="TreeGrafter"/>
</dbReference>
<evidence type="ECO:0000313" key="10">
    <source>
        <dbReference type="Proteomes" id="UP000095009"/>
    </source>
</evidence>
<dbReference type="OrthoDB" id="249703at2759"/>
<evidence type="ECO:0000259" key="8">
    <source>
        <dbReference type="PROSITE" id="PS50405"/>
    </source>
</evidence>
<dbReference type="Gene3D" id="1.20.1050.10">
    <property type="match status" value="1"/>
</dbReference>
<feature type="region of interest" description="Disordered" evidence="5">
    <location>
        <begin position="212"/>
        <end position="254"/>
    </location>
</feature>
<evidence type="ECO:0000313" key="9">
    <source>
        <dbReference type="EMBL" id="ODQ68164.1"/>
    </source>
</evidence>
<dbReference type="GO" id="GO:0005085">
    <property type="term" value="F:guanyl-nucleotide exchange factor activity"/>
    <property type="evidence" value="ECO:0007669"/>
    <property type="project" value="UniProtKB-ARBA"/>
</dbReference>
<keyword evidence="2 4" id="KW-0251">Elongation factor</keyword>
<feature type="domain" description="GST N-terminal" evidence="7">
    <location>
        <begin position="1"/>
        <end position="77"/>
    </location>
</feature>
<dbReference type="AlphaFoldDB" id="A0A1E3PSD9"/>
<feature type="domain" description="GST C-terminal" evidence="8">
    <location>
        <begin position="84"/>
        <end position="214"/>
    </location>
</feature>
<dbReference type="InterPro" id="IPR004045">
    <property type="entry name" value="Glutathione_S-Trfase_N"/>
</dbReference>
<dbReference type="SUPFAM" id="SSF89942">
    <property type="entry name" value="eEF1-gamma domain"/>
    <property type="match status" value="1"/>
</dbReference>
<dbReference type="InterPro" id="IPR036249">
    <property type="entry name" value="Thioredoxin-like_sf"/>
</dbReference>
<evidence type="ECO:0000256" key="1">
    <source>
        <dbReference type="ARBA" id="ARBA00004815"/>
    </source>
</evidence>
<dbReference type="CDD" id="cd03181">
    <property type="entry name" value="GST_C_EF1Bgamma_like"/>
    <property type="match status" value="1"/>
</dbReference>
<dbReference type="PANTHER" id="PTHR43986">
    <property type="entry name" value="ELONGATION FACTOR 1-GAMMA"/>
    <property type="match status" value="1"/>
</dbReference>
<feature type="domain" description="EF-1-gamma C-terminal" evidence="6">
    <location>
        <begin position="251"/>
        <end position="413"/>
    </location>
</feature>
<gene>
    <name evidence="9" type="ORF">NADFUDRAFT_48815</name>
</gene>
<dbReference type="Pfam" id="PF00043">
    <property type="entry name" value="GST_C"/>
    <property type="match status" value="1"/>
</dbReference>
<dbReference type="InterPro" id="IPR040079">
    <property type="entry name" value="Glutathione_S-Trfase"/>
</dbReference>
<evidence type="ECO:0000256" key="3">
    <source>
        <dbReference type="ARBA" id="ARBA00022917"/>
    </source>
</evidence>
<dbReference type="PROSITE" id="PS50040">
    <property type="entry name" value="EF1G_C"/>
    <property type="match status" value="1"/>
</dbReference>
<dbReference type="SMART" id="SM01183">
    <property type="entry name" value="EF1G"/>
    <property type="match status" value="1"/>
</dbReference>
<comment type="pathway">
    <text evidence="1">Protein biosynthesis; polypeptide chain elongation.</text>
</comment>
<evidence type="ECO:0000256" key="2">
    <source>
        <dbReference type="ARBA" id="ARBA00022768"/>
    </source>
</evidence>
<reference evidence="9 10" key="1">
    <citation type="journal article" date="2016" name="Proc. Natl. Acad. Sci. U.S.A.">
        <title>Comparative genomics of biotechnologically important yeasts.</title>
        <authorList>
            <person name="Riley R."/>
            <person name="Haridas S."/>
            <person name="Wolfe K.H."/>
            <person name="Lopes M.R."/>
            <person name="Hittinger C.T."/>
            <person name="Goeker M."/>
            <person name="Salamov A.A."/>
            <person name="Wisecaver J.H."/>
            <person name="Long T.M."/>
            <person name="Calvey C.H."/>
            <person name="Aerts A.L."/>
            <person name="Barry K.W."/>
            <person name="Choi C."/>
            <person name="Clum A."/>
            <person name="Coughlan A.Y."/>
            <person name="Deshpande S."/>
            <person name="Douglass A.P."/>
            <person name="Hanson S.J."/>
            <person name="Klenk H.-P."/>
            <person name="LaButti K.M."/>
            <person name="Lapidus A."/>
            <person name="Lindquist E.A."/>
            <person name="Lipzen A.M."/>
            <person name="Meier-Kolthoff J.P."/>
            <person name="Ohm R.A."/>
            <person name="Otillar R.P."/>
            <person name="Pangilinan J.L."/>
            <person name="Peng Y."/>
            <person name="Rokas A."/>
            <person name="Rosa C.A."/>
            <person name="Scheuner C."/>
            <person name="Sibirny A.A."/>
            <person name="Slot J.C."/>
            <person name="Stielow J.B."/>
            <person name="Sun H."/>
            <person name="Kurtzman C.P."/>
            <person name="Blackwell M."/>
            <person name="Grigoriev I.V."/>
            <person name="Jeffries T.W."/>
        </authorList>
    </citation>
    <scope>NUCLEOTIDE SEQUENCE [LARGE SCALE GENOMIC DNA]</scope>
    <source>
        <strain evidence="9 10">DSM 6958</strain>
    </source>
</reference>
<protein>
    <submittedName>
        <fullName evidence="9">EEF1-gamma domain-containing protein</fullName>
    </submittedName>
</protein>
<dbReference type="PANTHER" id="PTHR43986:SF1">
    <property type="entry name" value="ELONGATION FACTOR 1-GAMMA"/>
    <property type="match status" value="1"/>
</dbReference>
<sequence length="413" mass="47274">MSLGTLYTSPSVRVRSIKIIADYLGLDIDLLENTDPSFEKRFPLKKVPAFITADDKVALHEVTAIAIYLINEAPDSKNLLGDGSKLQYAEVLKWISFVNSDYLAQLFQSFAPLAGRIPYQKKQHDAALATLASFNDKVYESYLKDHTYLVGERVTFADFFTAALFTRGFSYVWGKAWREQYPAITRWFKTITQLPAFKNVFGEIEYLEEPVAPPKGESKKKETKKEVKKETKKEEKPEQAEEKPAAEPAKPKHPLEALGKAQSFPLDEWKRVYSNKETREEALPWFWEHYDPKEYSLWKVAFKYNDELTLTFMSNNLIGGFFNRLSASVKYLFGAAVVYGENNNNGIIGAFVVRGDNHEPAFDVAPDWESYEFTKLDSTKEADREFVNDLWAWDKPVVINGDKFEIADGKVLK</sequence>
<evidence type="ECO:0000259" key="7">
    <source>
        <dbReference type="PROSITE" id="PS50404"/>
    </source>
</evidence>
<dbReference type="InterPro" id="IPR001662">
    <property type="entry name" value="EF1B_G_C"/>
</dbReference>
<dbReference type="FunFam" id="3.40.30.10:FF:000142">
    <property type="entry name" value="Elongation factor 1 gamma"/>
    <property type="match status" value="1"/>
</dbReference>
<proteinExistence type="predicted"/>
<feature type="compositionally biased region" description="Basic and acidic residues" evidence="5">
    <location>
        <begin position="216"/>
        <end position="254"/>
    </location>
</feature>
<keyword evidence="3 4" id="KW-0648">Protein biosynthesis</keyword>
<dbReference type="InterPro" id="IPR010987">
    <property type="entry name" value="Glutathione-S-Trfase_C-like"/>
</dbReference>
<evidence type="ECO:0000256" key="5">
    <source>
        <dbReference type="SAM" id="MobiDB-lite"/>
    </source>
</evidence>
<dbReference type="GO" id="GO:0005634">
    <property type="term" value="C:nucleus"/>
    <property type="evidence" value="ECO:0007669"/>
    <property type="project" value="TreeGrafter"/>
</dbReference>
<name>A0A1E3PSD9_9ASCO</name>
<evidence type="ECO:0000259" key="6">
    <source>
        <dbReference type="PROSITE" id="PS50040"/>
    </source>
</evidence>
<dbReference type="FunFam" id="1.20.1050.10:FF:000006">
    <property type="entry name" value="Elongation factor 1 gamma"/>
    <property type="match status" value="1"/>
</dbReference>
<dbReference type="Pfam" id="PF00647">
    <property type="entry name" value="EF1G"/>
    <property type="match status" value="1"/>
</dbReference>
<dbReference type="InterPro" id="IPR036282">
    <property type="entry name" value="Glutathione-S-Trfase_C_sf"/>
</dbReference>
<accession>A0A1E3PSD9</accession>
<dbReference type="EMBL" id="KV454406">
    <property type="protein sequence ID" value="ODQ68164.1"/>
    <property type="molecule type" value="Genomic_DNA"/>
</dbReference>
<dbReference type="InterPro" id="IPR004046">
    <property type="entry name" value="GST_C"/>
</dbReference>
<dbReference type="SUPFAM" id="SSF52833">
    <property type="entry name" value="Thioredoxin-like"/>
    <property type="match status" value="1"/>
</dbReference>